<protein>
    <recommendedName>
        <fullName evidence="3">Sucrase ferredoxin</fullName>
    </recommendedName>
</protein>
<dbReference type="EMBL" id="JACCAA010000001">
    <property type="protein sequence ID" value="NYG59146.1"/>
    <property type="molecule type" value="Genomic_DNA"/>
</dbReference>
<name>A0A7Y9S0Y3_9ACTN</name>
<dbReference type="AlphaFoldDB" id="A0A7Y9S0Y3"/>
<sequence>MSELTPAELTPAELTPAELTPAELAGARFRCARGALDEPLAGTAAHDTAYLLIEHPGSWGHKALAESRLPEHVRSGLADAAAEAGVRIQLIRRHGRATAPQPSSFRVFLGNADPRVEGGPWLETTLLDVADDLLDLDLDGLAEGRRPGLEQHSGRLLLVCTNGRRDACCAEFGRPVAAALAAAYPEETWETSHLGGHRFAAAMLTLPEALSYGRLDPASAVRIGKLSVSGRLAAEHLRGRSAYPAAVQAAEIAVLTARGVEEVDALSLVEVVPNADAGVETGATRVIFRHGSTTTTVDVFVEPGTSLRASCTDQAAKATTTYRAVLVAPQDPDSR</sequence>
<gene>
    <name evidence="1" type="ORF">BJ980_002069</name>
</gene>
<dbReference type="Proteomes" id="UP000540656">
    <property type="component" value="Unassembled WGS sequence"/>
</dbReference>
<dbReference type="SUPFAM" id="SSF52833">
    <property type="entry name" value="Thioredoxin-like"/>
    <property type="match status" value="1"/>
</dbReference>
<comment type="caution">
    <text evidence="1">The sequence shown here is derived from an EMBL/GenBank/DDBJ whole genome shotgun (WGS) entry which is preliminary data.</text>
</comment>
<accession>A0A7Y9S0Y3</accession>
<proteinExistence type="predicted"/>
<dbReference type="CDD" id="cd03062">
    <property type="entry name" value="TRX_Fd_Sucrase"/>
    <property type="match status" value="1"/>
</dbReference>
<evidence type="ECO:0000313" key="1">
    <source>
        <dbReference type="EMBL" id="NYG59146.1"/>
    </source>
</evidence>
<evidence type="ECO:0000313" key="2">
    <source>
        <dbReference type="Proteomes" id="UP000540656"/>
    </source>
</evidence>
<dbReference type="Pfam" id="PF06999">
    <property type="entry name" value="Suc_Fer-like"/>
    <property type="match status" value="1"/>
</dbReference>
<evidence type="ECO:0008006" key="3">
    <source>
        <dbReference type="Google" id="ProtNLM"/>
    </source>
</evidence>
<organism evidence="1 2">
    <name type="scientific">Nocardioides daedukensis</name>
    <dbReference type="NCBI Taxonomy" id="634462"/>
    <lineage>
        <taxon>Bacteria</taxon>
        <taxon>Bacillati</taxon>
        <taxon>Actinomycetota</taxon>
        <taxon>Actinomycetes</taxon>
        <taxon>Propionibacteriales</taxon>
        <taxon>Nocardioidaceae</taxon>
        <taxon>Nocardioides</taxon>
    </lineage>
</organism>
<dbReference type="InterPro" id="IPR036249">
    <property type="entry name" value="Thioredoxin-like_sf"/>
</dbReference>
<keyword evidence="2" id="KW-1185">Reference proteome</keyword>
<dbReference type="RefSeq" id="WP_179502227.1">
    <property type="nucleotide sequence ID" value="NZ_JACCAA010000001.1"/>
</dbReference>
<reference evidence="1 2" key="1">
    <citation type="submission" date="2020-07" db="EMBL/GenBank/DDBJ databases">
        <title>Sequencing the genomes of 1000 actinobacteria strains.</title>
        <authorList>
            <person name="Klenk H.-P."/>
        </authorList>
    </citation>
    <scope>NUCLEOTIDE SEQUENCE [LARGE SCALE GENOMIC DNA]</scope>
    <source>
        <strain evidence="1 2">DSM 23819</strain>
    </source>
</reference>
<dbReference type="InterPro" id="IPR009737">
    <property type="entry name" value="Aim32/Apd1-like"/>
</dbReference>